<feature type="chain" id="PRO_5002897535" description="DUF4878 domain-containing protein" evidence="1">
    <location>
        <begin position="24"/>
        <end position="136"/>
    </location>
</feature>
<gene>
    <name evidence="3" type="ORF">EIKCOROL_02237</name>
</gene>
<comment type="caution">
    <text evidence="3">The sequence shown here is derived from an EMBL/GenBank/DDBJ whole genome shotgun (WGS) entry which is preliminary data.</text>
</comment>
<evidence type="ECO:0000313" key="3">
    <source>
        <dbReference type="EMBL" id="EEG23102.1"/>
    </source>
</evidence>
<sequence length="136" mass="14720">MPMRTLFKALAAFALTLFIAACSGGGTPEKTAEQFIRNAYNGNGDAVVAMLYIPADAKPGEKEMVEGKMRSSAAEVKAKAETRGGVKNITAEPAEIDQQDPNRARVKLTIEFGNGESTTDRVRLIKIDGNWKVQVF</sequence>
<dbReference type="Gene3D" id="3.10.450.50">
    <property type="match status" value="1"/>
</dbReference>
<dbReference type="Proteomes" id="UP000005837">
    <property type="component" value="Unassembled WGS sequence"/>
</dbReference>
<feature type="signal peptide" evidence="1">
    <location>
        <begin position="1"/>
        <end position="23"/>
    </location>
</feature>
<evidence type="ECO:0000313" key="4">
    <source>
        <dbReference type="Proteomes" id="UP000005837"/>
    </source>
</evidence>
<dbReference type="EMBL" id="ACEA01000048">
    <property type="protein sequence ID" value="EEG23102.1"/>
    <property type="molecule type" value="Genomic_DNA"/>
</dbReference>
<dbReference type="eggNOG" id="ENOG5033D5Y">
    <property type="taxonomic scope" value="Bacteria"/>
</dbReference>
<feature type="domain" description="DUF4878" evidence="2">
    <location>
        <begin position="23"/>
        <end position="133"/>
    </location>
</feature>
<accession>C0DXX5</accession>
<dbReference type="PROSITE" id="PS51257">
    <property type="entry name" value="PROKAR_LIPOPROTEIN"/>
    <property type="match status" value="1"/>
</dbReference>
<organism evidence="3 4">
    <name type="scientific">Eikenella corrodens ATCC 23834</name>
    <dbReference type="NCBI Taxonomy" id="546274"/>
    <lineage>
        <taxon>Bacteria</taxon>
        <taxon>Pseudomonadati</taxon>
        <taxon>Pseudomonadota</taxon>
        <taxon>Betaproteobacteria</taxon>
        <taxon>Neisseriales</taxon>
        <taxon>Neisseriaceae</taxon>
        <taxon>Eikenella</taxon>
    </lineage>
</organism>
<dbReference type="HOGENOM" id="CLU_151228_0_0_4"/>
<proteinExistence type="predicted"/>
<protein>
    <recommendedName>
        <fullName evidence="2">DUF4878 domain-containing protein</fullName>
    </recommendedName>
</protein>
<reference evidence="3 4" key="1">
    <citation type="submission" date="2009-01" db="EMBL/GenBank/DDBJ databases">
        <authorList>
            <person name="Fulton L."/>
            <person name="Clifton S."/>
            <person name="Chinwalla A.T."/>
            <person name="Mitreva M."/>
            <person name="Sodergren E."/>
            <person name="Weinstock G."/>
            <person name="Clifton S."/>
            <person name="Dooling D.J."/>
            <person name="Fulton B."/>
            <person name="Minx P."/>
            <person name="Pepin K.H."/>
            <person name="Johnson M."/>
            <person name="Bhonagiri V."/>
            <person name="Nash W.E."/>
            <person name="Mardis E.R."/>
            <person name="Wilson R.K."/>
        </authorList>
    </citation>
    <scope>NUCLEOTIDE SEQUENCE [LARGE SCALE GENOMIC DNA]</scope>
    <source>
        <strain evidence="3 4">ATCC 23834</strain>
    </source>
</reference>
<evidence type="ECO:0000256" key="1">
    <source>
        <dbReference type="SAM" id="SignalP"/>
    </source>
</evidence>
<dbReference type="Pfam" id="PF12870">
    <property type="entry name" value="DUF4878"/>
    <property type="match status" value="1"/>
</dbReference>
<evidence type="ECO:0000259" key="2">
    <source>
        <dbReference type="Pfam" id="PF12870"/>
    </source>
</evidence>
<keyword evidence="1" id="KW-0732">Signal</keyword>
<dbReference type="AlphaFoldDB" id="C0DXX5"/>
<dbReference type="InterPro" id="IPR024267">
    <property type="entry name" value="DUF4878"/>
</dbReference>
<name>C0DXX5_EIKCO</name>